<evidence type="ECO:0000313" key="2">
    <source>
        <dbReference type="EMBL" id="AIU69544.1"/>
    </source>
</evidence>
<dbReference type="InterPro" id="IPR001173">
    <property type="entry name" value="Glyco_trans_2-like"/>
</dbReference>
<dbReference type="Pfam" id="PF00535">
    <property type="entry name" value="Glycos_transf_2"/>
    <property type="match status" value="1"/>
</dbReference>
<dbReference type="OrthoDB" id="46222at2157"/>
<sequence>MKTPNVSVLLPVANEPLKYVKLSLRSIINQTYRNLEIIVLVDRPDNKEVVEYIKAEQERDNRIRLHVNQRPLGLTKTLNVGISMASGVYIARMDADDISLPTRIERQVAFMEQNPDYGLCGTKAYFINEEGKLILNPKISLNNNIVTHENIQRAILRFNPFIHSSILLRTQTLEQIGGYNERFETSQDYELWLRVCRRYKCYILPKRLILYRIRTHGISYSKMRTSLKYSLCARYLAITKYGYPKWGIIYLIWPTISYIVPVRIKQIIFRRHLR</sequence>
<feature type="domain" description="Glycosyltransferase 2-like" evidence="1">
    <location>
        <begin position="7"/>
        <end position="166"/>
    </location>
</feature>
<dbReference type="KEGG" id="teu:TEU_03845"/>
<keyword evidence="3" id="KW-1185">Reference proteome</keyword>
<dbReference type="PANTHER" id="PTHR43685:SF10">
    <property type="entry name" value="LACTO-N-NEOTETRAOSE BIOSYNTHESIS GLYCOSYL TRANSFERASE LGTA"/>
    <property type="match status" value="1"/>
</dbReference>
<dbReference type="InterPro" id="IPR029044">
    <property type="entry name" value="Nucleotide-diphossugar_trans"/>
</dbReference>
<dbReference type="STRING" id="1505907.TEU_03845"/>
<dbReference type="RefSeq" id="WP_050002524.1">
    <property type="nucleotide sequence ID" value="NZ_CP008887.1"/>
</dbReference>
<gene>
    <name evidence="2" type="ORF">TEU_03845</name>
</gene>
<protein>
    <recommendedName>
        <fullName evidence="1">Glycosyltransferase 2-like domain-containing protein</fullName>
    </recommendedName>
</protein>
<name>A0A097QSW6_9EURY</name>
<dbReference type="EMBL" id="CP008887">
    <property type="protein sequence ID" value="AIU69544.1"/>
    <property type="molecule type" value="Genomic_DNA"/>
</dbReference>
<accession>A0A097QSW6</accession>
<dbReference type="InterPro" id="IPR050834">
    <property type="entry name" value="Glycosyltransf_2"/>
</dbReference>
<proteinExistence type="predicted"/>
<dbReference type="SUPFAM" id="SSF53448">
    <property type="entry name" value="Nucleotide-diphospho-sugar transferases"/>
    <property type="match status" value="1"/>
</dbReference>
<evidence type="ECO:0000259" key="1">
    <source>
        <dbReference type="Pfam" id="PF00535"/>
    </source>
</evidence>
<dbReference type="PANTHER" id="PTHR43685">
    <property type="entry name" value="GLYCOSYLTRANSFERASE"/>
    <property type="match status" value="1"/>
</dbReference>
<reference evidence="2 3" key="1">
    <citation type="journal article" date="2015" name="Int. J. Syst. Evol. Microbiol.">
        <title>Thermococcus eurythermalis sp. nov., a conditional piezophilic hyperthermophilic archaeon with a wide temperature range isolated from an oil-immersed chimney in the Guaymas Basin.</title>
        <authorList>
            <person name="Zhao W."/>
            <person name="Zeng X."/>
            <person name="Xiao X."/>
        </authorList>
    </citation>
    <scope>NUCLEOTIDE SEQUENCE [LARGE SCALE GENOMIC DNA]</scope>
    <source>
        <strain evidence="2 3">A501</strain>
    </source>
</reference>
<dbReference type="HOGENOM" id="CLU_025996_0_9_2"/>
<dbReference type="AlphaFoldDB" id="A0A097QSW6"/>
<evidence type="ECO:0000313" key="3">
    <source>
        <dbReference type="Proteomes" id="UP000029980"/>
    </source>
</evidence>
<dbReference type="Proteomes" id="UP000029980">
    <property type="component" value="Chromosome"/>
</dbReference>
<organism evidence="2 3">
    <name type="scientific">Thermococcus eurythermalis</name>
    <dbReference type="NCBI Taxonomy" id="1505907"/>
    <lineage>
        <taxon>Archaea</taxon>
        <taxon>Methanobacteriati</taxon>
        <taxon>Methanobacteriota</taxon>
        <taxon>Thermococci</taxon>
        <taxon>Thermococcales</taxon>
        <taxon>Thermococcaceae</taxon>
        <taxon>Thermococcus</taxon>
    </lineage>
</organism>
<dbReference type="Gene3D" id="3.90.550.10">
    <property type="entry name" value="Spore Coat Polysaccharide Biosynthesis Protein SpsA, Chain A"/>
    <property type="match status" value="1"/>
</dbReference>
<dbReference type="GeneID" id="25152567"/>